<gene>
    <name evidence="2" type="ORF">DY000_02024247</name>
</gene>
<feature type="region of interest" description="Disordered" evidence="1">
    <location>
        <begin position="1"/>
        <end position="22"/>
    </location>
</feature>
<organism evidence="2 3">
    <name type="scientific">Brassica cretica</name>
    <name type="common">Mustard</name>
    <dbReference type="NCBI Taxonomy" id="69181"/>
    <lineage>
        <taxon>Eukaryota</taxon>
        <taxon>Viridiplantae</taxon>
        <taxon>Streptophyta</taxon>
        <taxon>Embryophyta</taxon>
        <taxon>Tracheophyta</taxon>
        <taxon>Spermatophyta</taxon>
        <taxon>Magnoliopsida</taxon>
        <taxon>eudicotyledons</taxon>
        <taxon>Gunneridae</taxon>
        <taxon>Pentapetalae</taxon>
        <taxon>rosids</taxon>
        <taxon>malvids</taxon>
        <taxon>Brassicales</taxon>
        <taxon>Brassicaceae</taxon>
        <taxon>Brassiceae</taxon>
        <taxon>Brassica</taxon>
    </lineage>
</organism>
<evidence type="ECO:0000313" key="2">
    <source>
        <dbReference type="EMBL" id="KAF3594946.1"/>
    </source>
</evidence>
<dbReference type="Proteomes" id="UP000266723">
    <property type="component" value="Unassembled WGS sequence"/>
</dbReference>
<dbReference type="PANTHER" id="PTHR33240:SF8">
    <property type="entry name" value="OS03G0439900 PROTEIN"/>
    <property type="match status" value="1"/>
</dbReference>
<evidence type="ECO:0000256" key="1">
    <source>
        <dbReference type="SAM" id="MobiDB-lite"/>
    </source>
</evidence>
<accession>A0ABQ7EDJ2</accession>
<evidence type="ECO:0000313" key="3">
    <source>
        <dbReference type="Proteomes" id="UP000266723"/>
    </source>
</evidence>
<keyword evidence="3" id="KW-1185">Reference proteome</keyword>
<dbReference type="PANTHER" id="PTHR33240">
    <property type="entry name" value="OS08G0508500 PROTEIN"/>
    <property type="match status" value="1"/>
</dbReference>
<name>A0ABQ7EDJ2_BRACR</name>
<proteinExistence type="predicted"/>
<sequence length="178" mass="19549">MPVSTKHISPISPYKKTGIGQRSEGNTHNILWLGGKWLTRSANNSQETGNAKRVLLGTDEISFTFYNDLGLEKDAMTLTVMPHIGFTGKIKQTVGEVVLHVYAEGGNMSTNLLVINYASSYNVMMRHLWIHDMGAVPSTLPSVVKFLLLLPENSQRQDQGLIEITVKASGSTHKRGIG</sequence>
<dbReference type="EMBL" id="QGKV02000299">
    <property type="protein sequence ID" value="KAF3594946.1"/>
    <property type="molecule type" value="Genomic_DNA"/>
</dbReference>
<reference evidence="2 3" key="1">
    <citation type="journal article" date="2020" name="BMC Genomics">
        <title>Intraspecific diversification of the crop wild relative Brassica cretica Lam. using demographic model selection.</title>
        <authorList>
            <person name="Kioukis A."/>
            <person name="Michalopoulou V.A."/>
            <person name="Briers L."/>
            <person name="Pirintsos S."/>
            <person name="Studholme D.J."/>
            <person name="Pavlidis P."/>
            <person name="Sarris P.F."/>
        </authorList>
    </citation>
    <scope>NUCLEOTIDE SEQUENCE [LARGE SCALE GENOMIC DNA]</scope>
    <source>
        <strain evidence="3">cv. PFS-1207/04</strain>
    </source>
</reference>
<protein>
    <submittedName>
        <fullName evidence="2">Uncharacterized protein</fullName>
    </submittedName>
</protein>
<comment type="caution">
    <text evidence="2">The sequence shown here is derived from an EMBL/GenBank/DDBJ whole genome shotgun (WGS) entry which is preliminary data.</text>
</comment>